<keyword evidence="2" id="KW-0472">Membrane</keyword>
<keyword evidence="1" id="KW-0175">Coiled coil</keyword>
<keyword evidence="2" id="KW-0812">Transmembrane</keyword>
<dbReference type="Proteomes" id="UP000323258">
    <property type="component" value="Unassembled WGS sequence"/>
</dbReference>
<evidence type="ECO:0000256" key="2">
    <source>
        <dbReference type="SAM" id="Phobius"/>
    </source>
</evidence>
<feature type="transmembrane region" description="Helical" evidence="2">
    <location>
        <begin position="83"/>
        <end position="105"/>
    </location>
</feature>
<reference evidence="3 4" key="2">
    <citation type="submission" date="2019-09" db="EMBL/GenBank/DDBJ databases">
        <title>Mesorhizobium sp. MaA-C15 isolated from Microcystis aeruginosa.</title>
        <authorList>
            <person name="Jeong S.E."/>
            <person name="Jin H.M."/>
            <person name="Jeon C.O."/>
        </authorList>
    </citation>
    <scope>NUCLEOTIDE SEQUENCE [LARGE SCALE GENOMIC DNA]</scope>
    <source>
        <strain evidence="3 4">MaA-C15</strain>
    </source>
</reference>
<name>A0A5D4GMY6_9HYPH</name>
<proteinExistence type="predicted"/>
<dbReference type="RefSeq" id="WP_148916761.1">
    <property type="nucleotide sequence ID" value="NZ_VSZS01000068.1"/>
</dbReference>
<evidence type="ECO:0000313" key="3">
    <source>
        <dbReference type="EMBL" id="TYR29382.1"/>
    </source>
</evidence>
<feature type="coiled-coil region" evidence="1">
    <location>
        <begin position="4"/>
        <end position="64"/>
    </location>
</feature>
<dbReference type="AlphaFoldDB" id="A0A5D4GMY6"/>
<keyword evidence="4" id="KW-1185">Reference proteome</keyword>
<dbReference type="Gene3D" id="1.20.5.170">
    <property type="match status" value="1"/>
</dbReference>
<gene>
    <name evidence="3" type="ORF">FY036_21130</name>
</gene>
<protein>
    <recommendedName>
        <fullName evidence="5">DUF883 family protein</fullName>
    </recommendedName>
</protein>
<dbReference type="EMBL" id="VSZS01000068">
    <property type="protein sequence ID" value="TYR29382.1"/>
    <property type="molecule type" value="Genomic_DNA"/>
</dbReference>
<sequence length="116" mass="12696">MAENSDTETVRKELEKQIGDLRKEVSKLSKTVSARTEEIYKQARDEAEEAYESASRQARGAAKQVRRQAYAVSEAIKENPGTAATVLSSAGLLGFLIGLVVGQAISSSNDRSSRWY</sequence>
<accession>A0A5D4GMY6</accession>
<evidence type="ECO:0000256" key="1">
    <source>
        <dbReference type="SAM" id="Coils"/>
    </source>
</evidence>
<organism evidence="3 4">
    <name type="scientific">Neoaquamicrobium microcysteis</name>
    <dbReference type="NCBI Taxonomy" id="2682781"/>
    <lineage>
        <taxon>Bacteria</taxon>
        <taxon>Pseudomonadati</taxon>
        <taxon>Pseudomonadota</taxon>
        <taxon>Alphaproteobacteria</taxon>
        <taxon>Hyphomicrobiales</taxon>
        <taxon>Phyllobacteriaceae</taxon>
        <taxon>Neoaquamicrobium</taxon>
    </lineage>
</organism>
<comment type="caution">
    <text evidence="3">The sequence shown here is derived from an EMBL/GenBank/DDBJ whole genome shotgun (WGS) entry which is preliminary data.</text>
</comment>
<keyword evidence="2" id="KW-1133">Transmembrane helix</keyword>
<evidence type="ECO:0000313" key="4">
    <source>
        <dbReference type="Proteomes" id="UP000323258"/>
    </source>
</evidence>
<dbReference type="OrthoDB" id="8421566at2"/>
<reference evidence="3 4" key="1">
    <citation type="submission" date="2019-08" db="EMBL/GenBank/DDBJ databases">
        <authorList>
            <person name="Seo Y.L."/>
        </authorList>
    </citation>
    <scope>NUCLEOTIDE SEQUENCE [LARGE SCALE GENOMIC DNA]</scope>
    <source>
        <strain evidence="3 4">MaA-C15</strain>
    </source>
</reference>
<evidence type="ECO:0008006" key="5">
    <source>
        <dbReference type="Google" id="ProtNLM"/>
    </source>
</evidence>